<keyword evidence="4" id="KW-0493">Microtubule</keyword>
<keyword evidence="10" id="KW-0505">Motor protein</keyword>
<dbReference type="GO" id="GO:0005930">
    <property type="term" value="C:axoneme"/>
    <property type="evidence" value="ECO:0007669"/>
    <property type="project" value="UniProtKB-SubCell"/>
</dbReference>
<dbReference type="GO" id="GO:0030286">
    <property type="term" value="C:dynein complex"/>
    <property type="evidence" value="ECO:0007669"/>
    <property type="project" value="UniProtKB-KW"/>
</dbReference>
<evidence type="ECO:0000256" key="10">
    <source>
        <dbReference type="ARBA" id="ARBA00023175"/>
    </source>
</evidence>
<dbReference type="Proteomes" id="UP000784294">
    <property type="component" value="Unassembled WGS sequence"/>
</dbReference>
<evidence type="ECO:0000313" key="15">
    <source>
        <dbReference type="Proteomes" id="UP000784294"/>
    </source>
</evidence>
<dbReference type="InterPro" id="IPR026983">
    <property type="entry name" value="DHC"/>
</dbReference>
<protein>
    <recommendedName>
        <fullName evidence="13">Dynein heavy chain AAA module D4 domain-containing protein</fullName>
    </recommendedName>
</protein>
<evidence type="ECO:0000313" key="14">
    <source>
        <dbReference type="EMBL" id="VEL10355.1"/>
    </source>
</evidence>
<evidence type="ECO:0000256" key="2">
    <source>
        <dbReference type="ARBA" id="ARBA00008887"/>
    </source>
</evidence>
<proteinExistence type="inferred from homology"/>
<dbReference type="AlphaFoldDB" id="A0A448WFD1"/>
<keyword evidence="7" id="KW-0243">Dynein</keyword>
<dbReference type="GO" id="GO:0005524">
    <property type="term" value="F:ATP binding"/>
    <property type="evidence" value="ECO:0007669"/>
    <property type="project" value="UniProtKB-KW"/>
</dbReference>
<dbReference type="InterPro" id="IPR024317">
    <property type="entry name" value="Dynein_heavy_chain_D4_dom"/>
</dbReference>
<dbReference type="InterPro" id="IPR027417">
    <property type="entry name" value="P-loop_NTPase"/>
</dbReference>
<dbReference type="PANTHER" id="PTHR46961">
    <property type="entry name" value="DYNEIN HEAVY CHAIN 1, AXONEMAL-LIKE PROTEIN"/>
    <property type="match status" value="1"/>
</dbReference>
<organism evidence="14 15">
    <name type="scientific">Protopolystoma xenopodis</name>
    <dbReference type="NCBI Taxonomy" id="117903"/>
    <lineage>
        <taxon>Eukaryota</taxon>
        <taxon>Metazoa</taxon>
        <taxon>Spiralia</taxon>
        <taxon>Lophotrochozoa</taxon>
        <taxon>Platyhelminthes</taxon>
        <taxon>Monogenea</taxon>
        <taxon>Polyopisthocotylea</taxon>
        <taxon>Polystomatidea</taxon>
        <taxon>Polystomatidae</taxon>
        <taxon>Protopolystoma</taxon>
    </lineage>
</organism>
<keyword evidence="6" id="KW-0067">ATP-binding</keyword>
<feature type="domain" description="Dynein heavy chain AAA module D4" evidence="13">
    <location>
        <begin position="2"/>
        <end position="156"/>
    </location>
</feature>
<dbReference type="Gene3D" id="3.40.50.300">
    <property type="entry name" value="P-loop containing nucleotide triphosphate hydrolases"/>
    <property type="match status" value="1"/>
</dbReference>
<keyword evidence="8" id="KW-0175">Coiled coil</keyword>
<evidence type="ECO:0000256" key="1">
    <source>
        <dbReference type="ARBA" id="ARBA00004430"/>
    </source>
</evidence>
<dbReference type="GO" id="GO:0007018">
    <property type="term" value="P:microtubule-based movement"/>
    <property type="evidence" value="ECO:0007669"/>
    <property type="project" value="InterPro"/>
</dbReference>
<dbReference type="GO" id="GO:0005874">
    <property type="term" value="C:microtubule"/>
    <property type="evidence" value="ECO:0007669"/>
    <property type="project" value="UniProtKB-KW"/>
</dbReference>
<evidence type="ECO:0000256" key="11">
    <source>
        <dbReference type="ARBA" id="ARBA00023212"/>
    </source>
</evidence>
<dbReference type="GO" id="GO:0045505">
    <property type="term" value="F:dynein intermediate chain binding"/>
    <property type="evidence" value="ECO:0007669"/>
    <property type="project" value="InterPro"/>
</dbReference>
<evidence type="ECO:0000256" key="8">
    <source>
        <dbReference type="ARBA" id="ARBA00023054"/>
    </source>
</evidence>
<dbReference type="FunFam" id="3.40.50.300:FF:002141">
    <property type="entry name" value="Dynein heavy chain"/>
    <property type="match status" value="1"/>
</dbReference>
<dbReference type="OrthoDB" id="10266008at2759"/>
<keyword evidence="5" id="KW-0547">Nucleotide-binding</keyword>
<comment type="similarity">
    <text evidence="2">Belongs to the dynein heavy chain family.</text>
</comment>
<sequence length="158" mass="17588">MTRIERILRIDGGHALLVGVGGSGKSSLTRLAAYAAQCDVFEIRLSRGYGEREFREDIKAMYNRLGLENRSTVFMFGDQHVVEESFLELVNNMLTSGMVPALFTDEEKEGIVEALRAEATTAGIPSTREAIWQYFIRKAVGNLHIVLCMSPVSLTFLV</sequence>
<evidence type="ECO:0000259" key="13">
    <source>
        <dbReference type="Pfam" id="PF12780"/>
    </source>
</evidence>
<accession>A0A448WFD1</accession>
<evidence type="ECO:0000256" key="9">
    <source>
        <dbReference type="ARBA" id="ARBA00023069"/>
    </source>
</evidence>
<evidence type="ECO:0000256" key="3">
    <source>
        <dbReference type="ARBA" id="ARBA00022490"/>
    </source>
</evidence>
<keyword evidence="15" id="KW-1185">Reference proteome</keyword>
<name>A0A448WFD1_9PLAT</name>
<keyword evidence="12" id="KW-0966">Cell projection</keyword>
<evidence type="ECO:0000256" key="4">
    <source>
        <dbReference type="ARBA" id="ARBA00022701"/>
    </source>
</evidence>
<gene>
    <name evidence="14" type="ORF">PXEA_LOCUS3795</name>
</gene>
<dbReference type="Pfam" id="PF12780">
    <property type="entry name" value="AAA_8"/>
    <property type="match status" value="1"/>
</dbReference>
<reference evidence="14" key="1">
    <citation type="submission" date="2018-11" db="EMBL/GenBank/DDBJ databases">
        <authorList>
            <consortium name="Pathogen Informatics"/>
        </authorList>
    </citation>
    <scope>NUCLEOTIDE SEQUENCE</scope>
</reference>
<dbReference type="EMBL" id="CAAALY010008754">
    <property type="protein sequence ID" value="VEL10355.1"/>
    <property type="molecule type" value="Genomic_DNA"/>
</dbReference>
<dbReference type="PANTHER" id="PTHR46961:SF12">
    <property type="entry name" value="DYNEIN AXONEMAL HEAVY CHAIN 10"/>
    <property type="match status" value="1"/>
</dbReference>
<keyword evidence="3" id="KW-0963">Cytoplasm</keyword>
<comment type="subcellular location">
    <subcellularLocation>
        <location evidence="1">Cytoplasm</location>
        <location evidence="1">Cytoskeleton</location>
        <location evidence="1">Cilium axoneme</location>
    </subcellularLocation>
</comment>
<dbReference type="GO" id="GO:0051959">
    <property type="term" value="F:dynein light intermediate chain binding"/>
    <property type="evidence" value="ECO:0007669"/>
    <property type="project" value="InterPro"/>
</dbReference>
<keyword evidence="9" id="KW-0969">Cilium</keyword>
<keyword evidence="11" id="KW-0206">Cytoskeleton</keyword>
<evidence type="ECO:0000256" key="7">
    <source>
        <dbReference type="ARBA" id="ARBA00023017"/>
    </source>
</evidence>
<evidence type="ECO:0000256" key="5">
    <source>
        <dbReference type="ARBA" id="ARBA00022741"/>
    </source>
</evidence>
<dbReference type="SUPFAM" id="SSF52540">
    <property type="entry name" value="P-loop containing nucleoside triphosphate hydrolases"/>
    <property type="match status" value="1"/>
</dbReference>
<evidence type="ECO:0000256" key="6">
    <source>
        <dbReference type="ARBA" id="ARBA00022840"/>
    </source>
</evidence>
<comment type="caution">
    <text evidence="14">The sequence shown here is derived from an EMBL/GenBank/DDBJ whole genome shotgun (WGS) entry which is preliminary data.</text>
</comment>
<evidence type="ECO:0000256" key="12">
    <source>
        <dbReference type="ARBA" id="ARBA00023273"/>
    </source>
</evidence>